<evidence type="ECO:0000256" key="4">
    <source>
        <dbReference type="ARBA" id="ARBA00022723"/>
    </source>
</evidence>
<keyword evidence="4" id="KW-0479">Metal-binding</keyword>
<evidence type="ECO:0000256" key="6">
    <source>
        <dbReference type="ARBA" id="ARBA00048117"/>
    </source>
</evidence>
<keyword evidence="3" id="KW-0819">tRNA processing</keyword>
<protein>
    <recommendedName>
        <fullName evidence="1">N(6)-L-threonylcarbamoyladenine synthase</fullName>
        <ecNumber evidence="1">2.3.1.234</ecNumber>
    </recommendedName>
</protein>
<comment type="caution">
    <text evidence="8">The sequence shown here is derived from an EMBL/GenBank/DDBJ whole genome shotgun (WGS) entry which is preliminary data.</text>
</comment>
<dbReference type="Pfam" id="PF00814">
    <property type="entry name" value="TsaD"/>
    <property type="match status" value="1"/>
</dbReference>
<dbReference type="EMBL" id="JAUCMV010000003">
    <property type="protein sequence ID" value="KAK0411383.1"/>
    <property type="molecule type" value="Genomic_DNA"/>
</dbReference>
<sequence length="407" mass="44867">MFRLTRRYCLKLLQSQSGIATRASSEVVLGVETSCDDTAVALVSSDFKILENHRIANRNVQNNLGGICPSISADQHRSTIDSLVSECLDRQRIRAADLRAVAVSDRPGLVICLKTGLGKALSLARDSRLDVVPVHHMRAHAMTPFLTSDRLRFPFVCLLISGGHSLICLAKDPDHFEIYGESIAGSPGEAFDKVGRKLRLHEWKEFLNVHPGAAIEILAKRACDVSKYPVKSFPHTAGADFDFYSLRNHYLTKIQQCKGDLELPSFCASVQFSVAAHTCSKLHAALEFIMKSHRPEHLVISGGVASNQYIFKSISKICAVYGLEAISPPPELCTDNAAMIAAAAWKMIEHKSNSVVPYASLPDTLYAHGRFPIGVDKRKELPKRPKKRLSMKSVHGDSSIVFYNCGR</sequence>
<organism evidence="8 9">
    <name type="scientific">Steinernema hermaphroditum</name>
    <dbReference type="NCBI Taxonomy" id="289476"/>
    <lineage>
        <taxon>Eukaryota</taxon>
        <taxon>Metazoa</taxon>
        <taxon>Ecdysozoa</taxon>
        <taxon>Nematoda</taxon>
        <taxon>Chromadorea</taxon>
        <taxon>Rhabditida</taxon>
        <taxon>Tylenchina</taxon>
        <taxon>Panagrolaimomorpha</taxon>
        <taxon>Strongyloidoidea</taxon>
        <taxon>Steinernematidae</taxon>
        <taxon>Steinernema</taxon>
    </lineage>
</organism>
<keyword evidence="2" id="KW-0808">Transferase</keyword>
<dbReference type="Proteomes" id="UP001175271">
    <property type="component" value="Unassembled WGS sequence"/>
</dbReference>
<dbReference type="Gene3D" id="3.30.420.40">
    <property type="match status" value="2"/>
</dbReference>
<keyword evidence="9" id="KW-1185">Reference proteome</keyword>
<evidence type="ECO:0000256" key="2">
    <source>
        <dbReference type="ARBA" id="ARBA00022679"/>
    </source>
</evidence>
<dbReference type="InterPro" id="IPR000905">
    <property type="entry name" value="Gcp-like_dom"/>
</dbReference>
<evidence type="ECO:0000256" key="5">
    <source>
        <dbReference type="ARBA" id="ARBA00023315"/>
    </source>
</evidence>
<dbReference type="PRINTS" id="PR00789">
    <property type="entry name" value="OSIALOPTASE"/>
</dbReference>
<gene>
    <name evidence="8" type="ORF">QR680_005628</name>
</gene>
<feature type="domain" description="Gcp-like" evidence="7">
    <location>
        <begin position="48"/>
        <end position="341"/>
    </location>
</feature>
<dbReference type="GO" id="GO:0008033">
    <property type="term" value="P:tRNA processing"/>
    <property type="evidence" value="ECO:0007669"/>
    <property type="project" value="UniProtKB-KW"/>
</dbReference>
<keyword evidence="5" id="KW-0012">Acyltransferase</keyword>
<evidence type="ECO:0000256" key="1">
    <source>
        <dbReference type="ARBA" id="ARBA00012156"/>
    </source>
</evidence>
<comment type="catalytic activity">
    <reaction evidence="6">
        <text>L-threonylcarbamoyladenylate + adenosine(37) in tRNA = N(6)-L-threonylcarbamoyladenosine(37) in tRNA + AMP + H(+)</text>
        <dbReference type="Rhea" id="RHEA:37059"/>
        <dbReference type="Rhea" id="RHEA-COMP:10162"/>
        <dbReference type="Rhea" id="RHEA-COMP:10163"/>
        <dbReference type="ChEBI" id="CHEBI:15378"/>
        <dbReference type="ChEBI" id="CHEBI:73682"/>
        <dbReference type="ChEBI" id="CHEBI:74411"/>
        <dbReference type="ChEBI" id="CHEBI:74418"/>
        <dbReference type="ChEBI" id="CHEBI:456215"/>
        <dbReference type="EC" id="2.3.1.234"/>
    </reaction>
</comment>
<dbReference type="EC" id="2.3.1.234" evidence="1"/>
<dbReference type="GO" id="GO:0061711">
    <property type="term" value="F:tRNA N(6)-L-threonylcarbamoyladenine synthase activity"/>
    <property type="evidence" value="ECO:0007669"/>
    <property type="project" value="UniProtKB-EC"/>
</dbReference>
<reference evidence="8" key="1">
    <citation type="submission" date="2023-06" db="EMBL/GenBank/DDBJ databases">
        <title>Genomic analysis of the entomopathogenic nematode Steinernema hermaphroditum.</title>
        <authorList>
            <person name="Schwarz E.M."/>
            <person name="Heppert J.K."/>
            <person name="Baniya A."/>
            <person name="Schwartz H.T."/>
            <person name="Tan C.-H."/>
            <person name="Antoshechkin I."/>
            <person name="Sternberg P.W."/>
            <person name="Goodrich-Blair H."/>
            <person name="Dillman A.R."/>
        </authorList>
    </citation>
    <scope>NUCLEOTIDE SEQUENCE</scope>
    <source>
        <strain evidence="8">PS9179</strain>
        <tissue evidence="8">Whole animal</tissue>
    </source>
</reference>
<dbReference type="GO" id="GO:0046872">
    <property type="term" value="F:metal ion binding"/>
    <property type="evidence" value="ECO:0007669"/>
    <property type="project" value="UniProtKB-KW"/>
</dbReference>
<evidence type="ECO:0000256" key="3">
    <source>
        <dbReference type="ARBA" id="ARBA00022694"/>
    </source>
</evidence>
<dbReference type="InterPro" id="IPR043129">
    <property type="entry name" value="ATPase_NBD"/>
</dbReference>
<evidence type="ECO:0000313" key="9">
    <source>
        <dbReference type="Proteomes" id="UP001175271"/>
    </source>
</evidence>
<name>A0AA39HSR8_9BILA</name>
<dbReference type="InterPro" id="IPR017861">
    <property type="entry name" value="KAE1/TsaD"/>
</dbReference>
<accession>A0AA39HSR8</accession>
<dbReference type="SUPFAM" id="SSF53067">
    <property type="entry name" value="Actin-like ATPase domain"/>
    <property type="match status" value="1"/>
</dbReference>
<dbReference type="PANTHER" id="PTHR11735:SF6">
    <property type="entry name" value="TRNA N6-ADENOSINE THREONYLCARBAMOYLTRANSFERASE, MITOCHONDRIAL"/>
    <property type="match status" value="1"/>
</dbReference>
<dbReference type="GO" id="GO:0005739">
    <property type="term" value="C:mitochondrion"/>
    <property type="evidence" value="ECO:0007669"/>
    <property type="project" value="TreeGrafter"/>
</dbReference>
<dbReference type="NCBIfam" id="TIGR00329">
    <property type="entry name" value="gcp_kae1"/>
    <property type="match status" value="1"/>
</dbReference>
<evidence type="ECO:0000259" key="7">
    <source>
        <dbReference type="Pfam" id="PF00814"/>
    </source>
</evidence>
<dbReference type="PANTHER" id="PTHR11735">
    <property type="entry name" value="TRNA N6-ADENOSINE THREONYLCARBAMOYLTRANSFERASE"/>
    <property type="match status" value="1"/>
</dbReference>
<dbReference type="AlphaFoldDB" id="A0AA39HSR8"/>
<evidence type="ECO:0000313" key="8">
    <source>
        <dbReference type="EMBL" id="KAK0411383.1"/>
    </source>
</evidence>
<proteinExistence type="predicted"/>